<dbReference type="AlphaFoldDB" id="A0A3M6TD55"/>
<comment type="caution">
    <text evidence="1">The sequence shown here is derived from an EMBL/GenBank/DDBJ whole genome shotgun (WGS) entry which is preliminary data.</text>
</comment>
<proteinExistence type="predicted"/>
<keyword evidence="2" id="KW-1185">Reference proteome</keyword>
<reference evidence="1 2" key="1">
    <citation type="journal article" date="2018" name="Sci. Rep.">
        <title>Comparative analysis of the Pocillopora damicornis genome highlights role of immune system in coral evolution.</title>
        <authorList>
            <person name="Cunning R."/>
            <person name="Bay R.A."/>
            <person name="Gillette P."/>
            <person name="Baker A.C."/>
            <person name="Traylor-Knowles N."/>
        </authorList>
    </citation>
    <scope>NUCLEOTIDE SEQUENCE [LARGE SCALE GENOMIC DNA]</scope>
    <source>
        <strain evidence="1">RSMAS</strain>
        <tissue evidence="1">Whole animal</tissue>
    </source>
</reference>
<accession>A0A3M6TD55</accession>
<protein>
    <submittedName>
        <fullName evidence="1">Uncharacterized protein</fullName>
    </submittedName>
</protein>
<gene>
    <name evidence="1" type="ORF">pdam_00017853</name>
</gene>
<name>A0A3M6TD55_POCDA</name>
<evidence type="ECO:0000313" key="2">
    <source>
        <dbReference type="Proteomes" id="UP000275408"/>
    </source>
</evidence>
<dbReference type="Proteomes" id="UP000275408">
    <property type="component" value="Unassembled WGS sequence"/>
</dbReference>
<dbReference type="EMBL" id="RCHS01003836">
    <property type="protein sequence ID" value="RMX39300.1"/>
    <property type="molecule type" value="Genomic_DNA"/>
</dbReference>
<evidence type="ECO:0000313" key="1">
    <source>
        <dbReference type="EMBL" id="RMX39300.1"/>
    </source>
</evidence>
<dbReference type="OrthoDB" id="5971236at2759"/>
<sequence>MELLKATLRMETAANEILTDKTINPLFQRAYNVRGWINARAYEIKHEMALFAHIAHFTKFTHGISLIEEKSLLKQK</sequence>
<organism evidence="1 2">
    <name type="scientific">Pocillopora damicornis</name>
    <name type="common">Cauliflower coral</name>
    <name type="synonym">Millepora damicornis</name>
    <dbReference type="NCBI Taxonomy" id="46731"/>
    <lineage>
        <taxon>Eukaryota</taxon>
        <taxon>Metazoa</taxon>
        <taxon>Cnidaria</taxon>
        <taxon>Anthozoa</taxon>
        <taxon>Hexacorallia</taxon>
        <taxon>Scleractinia</taxon>
        <taxon>Astrocoeniina</taxon>
        <taxon>Pocilloporidae</taxon>
        <taxon>Pocillopora</taxon>
    </lineage>
</organism>